<dbReference type="EMBL" id="CP114589">
    <property type="protein sequence ID" value="WBA10214.1"/>
    <property type="molecule type" value="Genomic_DNA"/>
</dbReference>
<proteinExistence type="predicted"/>
<keyword evidence="1" id="KW-0614">Plasmid</keyword>
<gene>
    <name evidence="1" type="ORF">N8M53_15525</name>
</gene>
<dbReference type="Proteomes" id="UP001164748">
    <property type="component" value="Plasmid unnamed"/>
</dbReference>
<reference evidence="1" key="1">
    <citation type="submission" date="2022-09" db="EMBL/GenBank/DDBJ databases">
        <authorList>
            <person name="Li Z.-J."/>
        </authorList>
    </citation>
    <scope>NUCLEOTIDE SEQUENCE</scope>
    <source>
        <strain evidence="1">TGB11</strain>
        <plasmid evidence="1">unnamed</plasmid>
    </source>
</reference>
<evidence type="ECO:0000313" key="1">
    <source>
        <dbReference type="EMBL" id="WBA10214.1"/>
    </source>
</evidence>
<sequence length="120" mass="13540">MNQSILDAVMNAEGIVEPSKMAAFFHTNLKEIASLSGLPYSTLSRTERYSTIKAQQQLRNCTEVINRILPWTGNEFHAYAWYRSEGLPEFGGLTAEQLVKHDRMDALRAYLNHTSEGGYA</sequence>
<accession>A0AA47LSQ9</accession>
<evidence type="ECO:0008006" key="3">
    <source>
        <dbReference type="Google" id="ProtNLM"/>
    </source>
</evidence>
<name>A0AA47LSQ9_9GAMM</name>
<dbReference type="AlphaFoldDB" id="A0AA47LSQ9"/>
<dbReference type="RefSeq" id="WP_046075841.1">
    <property type="nucleotide sequence ID" value="NZ_CP114589.1"/>
</dbReference>
<evidence type="ECO:0000313" key="2">
    <source>
        <dbReference type="Proteomes" id="UP001164748"/>
    </source>
</evidence>
<organism evidence="1 2">
    <name type="scientific">Salinivibrio kushneri</name>
    <dbReference type="NCBI Taxonomy" id="1908198"/>
    <lineage>
        <taxon>Bacteria</taxon>
        <taxon>Pseudomonadati</taxon>
        <taxon>Pseudomonadota</taxon>
        <taxon>Gammaproteobacteria</taxon>
        <taxon>Vibrionales</taxon>
        <taxon>Vibrionaceae</taxon>
        <taxon>Salinivibrio</taxon>
    </lineage>
</organism>
<geneLocation type="plasmid" evidence="1 2">
    <name>unnamed</name>
</geneLocation>
<protein>
    <recommendedName>
        <fullName evidence="3">XRE family transcriptional regulator</fullName>
    </recommendedName>
</protein>